<evidence type="ECO:0000313" key="12">
    <source>
        <dbReference type="Ensembl" id="ENSCMMP00000001640.1"/>
    </source>
</evidence>
<comment type="subcellular location">
    <subcellularLocation>
        <location evidence="1 10">Secreted</location>
        <location evidence="1 10">Extracellular space</location>
        <location evidence="1 10">Extracellular matrix</location>
    </subcellularLocation>
</comment>
<keyword evidence="5" id="KW-0272">Extracellular matrix</keyword>
<dbReference type="GO" id="GO:0060070">
    <property type="term" value="P:canonical Wnt signaling pathway"/>
    <property type="evidence" value="ECO:0007669"/>
    <property type="project" value="TreeGrafter"/>
</dbReference>
<dbReference type="Pfam" id="PF00110">
    <property type="entry name" value="wnt"/>
    <property type="match status" value="1"/>
</dbReference>
<dbReference type="Gene3D" id="3.30.2460.20">
    <property type="match status" value="1"/>
</dbReference>
<dbReference type="PANTHER" id="PTHR12027">
    <property type="entry name" value="WNT RELATED"/>
    <property type="match status" value="1"/>
</dbReference>
<evidence type="ECO:0000256" key="6">
    <source>
        <dbReference type="ARBA" id="ARBA00022687"/>
    </source>
</evidence>
<organism evidence="12 13">
    <name type="scientific">Cairina moschata</name>
    <name type="common">Muscovy duck</name>
    <dbReference type="NCBI Taxonomy" id="8855"/>
    <lineage>
        <taxon>Eukaryota</taxon>
        <taxon>Metazoa</taxon>
        <taxon>Chordata</taxon>
        <taxon>Craniata</taxon>
        <taxon>Vertebrata</taxon>
        <taxon>Euteleostomi</taxon>
        <taxon>Archelosauria</taxon>
        <taxon>Archosauria</taxon>
        <taxon>Dinosauria</taxon>
        <taxon>Saurischia</taxon>
        <taxon>Theropoda</taxon>
        <taxon>Coelurosauria</taxon>
        <taxon>Aves</taxon>
        <taxon>Neognathae</taxon>
        <taxon>Galloanserae</taxon>
        <taxon>Anseriformes</taxon>
        <taxon>Anatidae</taxon>
        <taxon>Anatinae</taxon>
        <taxon>Cairina</taxon>
    </lineage>
</organism>
<protein>
    <recommendedName>
        <fullName evidence="10">Protein Wnt</fullName>
    </recommendedName>
</protein>
<evidence type="ECO:0000256" key="2">
    <source>
        <dbReference type="ARBA" id="ARBA00005683"/>
    </source>
</evidence>
<dbReference type="GO" id="GO:0005615">
    <property type="term" value="C:extracellular space"/>
    <property type="evidence" value="ECO:0007669"/>
    <property type="project" value="TreeGrafter"/>
</dbReference>
<feature type="region of interest" description="Disordered" evidence="11">
    <location>
        <begin position="182"/>
        <end position="248"/>
    </location>
</feature>
<feature type="region of interest" description="Disordered" evidence="11">
    <location>
        <begin position="1"/>
        <end position="164"/>
    </location>
</feature>
<dbReference type="PRINTS" id="PR01349">
    <property type="entry name" value="WNTPROTEIN"/>
</dbReference>
<dbReference type="GO" id="GO:0005125">
    <property type="term" value="F:cytokine activity"/>
    <property type="evidence" value="ECO:0007669"/>
    <property type="project" value="TreeGrafter"/>
</dbReference>
<keyword evidence="8" id="KW-0325">Glycoprotein</keyword>
<dbReference type="PANTHER" id="PTHR12027:SF87">
    <property type="entry name" value="PROTEIN WNT-5B"/>
    <property type="match status" value="1"/>
</dbReference>
<evidence type="ECO:0000256" key="4">
    <source>
        <dbReference type="ARBA" id="ARBA00022525"/>
    </source>
</evidence>
<sequence>MNPPRFYGLRGRQSPLLRPAGGEPAPPRPPEIRLQPLSTRTRAPPRPLPHPHRPLGNQQQQRATPPRPLAFWRPPPPSEPPQEPPDGSSPPCRPRRAPSRRRGGRRARGAGAGRGEAERRRPEPPGSAGTSRARHSPPPPTSAGRRPRSRGSPAPGACPSPKHLHLPLAFLPSFLPRSPPAAAGGGLSAARGRGPRGRCVPSRCPGGSQPRAHLPPPPGDMQGAPSRRQAPRGLPQSRRSPPQPTMTGPRLALAAALLCSCTSPVADASSWWSLAMNPIQRPEMYIIGAQPVCSQLPGLSPGQRKLCQLYQEHMVFIGEGARSAIKECQYQFRQRRWNCSTVDNTSVFGRVMKIGSRETAFTYAVSAAGVVNAISRACREGELSSCGCSRTARPKDLPRDWLWGGCGDNVEYGYRFAKEFVDAKEREKNYVRGSEEQARMLMNLQNNEAGRRAVYKLADVACKCHGVSGSCSLKTCWLQLADFRKVGDLLKEKYDSAAAMRISRKGKLELVNNRFNMPTQEDLVYVDPSPDYCLRNETTGSLGTQGRLCNKTSEGMDGCELMCCGRGYDQFKSVQVERCHCKFHWCCYVKCKKCTEIVDQGEAASAQGHL</sequence>
<reference evidence="12" key="1">
    <citation type="submission" date="2018-09" db="EMBL/GenBank/DDBJ databases">
        <title>Common duck and Muscovy duck high density SNP chip.</title>
        <authorList>
            <person name="Vignal A."/>
            <person name="Thebault N."/>
            <person name="Warren W.C."/>
        </authorList>
    </citation>
    <scope>NUCLEOTIDE SEQUENCE [LARGE SCALE GENOMIC DNA]</scope>
</reference>
<keyword evidence="4" id="KW-0964">Secreted</keyword>
<keyword evidence="3 10" id="KW-0217">Developmental protein</keyword>
<evidence type="ECO:0000256" key="9">
    <source>
        <dbReference type="ARBA" id="ARBA00023288"/>
    </source>
</evidence>
<dbReference type="GO" id="GO:0045165">
    <property type="term" value="P:cell fate commitment"/>
    <property type="evidence" value="ECO:0007669"/>
    <property type="project" value="TreeGrafter"/>
</dbReference>
<dbReference type="Ensembl" id="ENSCMMT00000001844.1">
    <property type="protein sequence ID" value="ENSCMMP00000001640.1"/>
    <property type="gene ID" value="ENSCMMG00000001095.1"/>
</dbReference>
<dbReference type="SMART" id="SM00097">
    <property type="entry name" value="WNT1"/>
    <property type="match status" value="1"/>
</dbReference>
<evidence type="ECO:0000256" key="7">
    <source>
        <dbReference type="ARBA" id="ARBA00023157"/>
    </source>
</evidence>
<dbReference type="GO" id="GO:0005109">
    <property type="term" value="F:frizzled binding"/>
    <property type="evidence" value="ECO:0007669"/>
    <property type="project" value="TreeGrafter"/>
</dbReference>
<dbReference type="CDD" id="cd19348">
    <property type="entry name" value="Wnt_Wnt5b"/>
    <property type="match status" value="1"/>
</dbReference>
<proteinExistence type="inferred from homology"/>
<evidence type="ECO:0000256" key="8">
    <source>
        <dbReference type="ARBA" id="ARBA00023180"/>
    </source>
</evidence>
<evidence type="ECO:0000313" key="13">
    <source>
        <dbReference type="Proteomes" id="UP000694556"/>
    </source>
</evidence>
<feature type="compositionally biased region" description="Basic residues" evidence="11">
    <location>
        <begin position="93"/>
        <end position="108"/>
    </location>
</feature>
<feature type="compositionally biased region" description="Low complexity" evidence="11">
    <location>
        <begin position="188"/>
        <end position="207"/>
    </location>
</feature>
<feature type="compositionally biased region" description="Pro residues" evidence="11">
    <location>
        <begin position="65"/>
        <end position="92"/>
    </location>
</feature>
<dbReference type="AlphaFoldDB" id="A0A8C3B6J9"/>
<dbReference type="FunFam" id="3.30.2460.20:FF:000001">
    <property type="entry name" value="Wnt homolog"/>
    <property type="match status" value="1"/>
</dbReference>
<evidence type="ECO:0000256" key="1">
    <source>
        <dbReference type="ARBA" id="ARBA00004498"/>
    </source>
</evidence>
<comment type="function">
    <text evidence="10">Ligand for members of the frizzled family of seven transmembrane receptors.</text>
</comment>
<evidence type="ECO:0000256" key="11">
    <source>
        <dbReference type="SAM" id="MobiDB-lite"/>
    </source>
</evidence>
<keyword evidence="7" id="KW-1015">Disulfide bond</keyword>
<evidence type="ECO:0000256" key="10">
    <source>
        <dbReference type="RuleBase" id="RU003500"/>
    </source>
</evidence>
<name>A0A8C3B6J9_CAIMO</name>
<dbReference type="InterPro" id="IPR018161">
    <property type="entry name" value="Wnt_CS"/>
</dbReference>
<evidence type="ECO:0000256" key="3">
    <source>
        <dbReference type="ARBA" id="ARBA00022473"/>
    </source>
</evidence>
<dbReference type="InterPro" id="IPR043158">
    <property type="entry name" value="Wnt_C"/>
</dbReference>
<evidence type="ECO:0000256" key="5">
    <source>
        <dbReference type="ARBA" id="ARBA00022530"/>
    </source>
</evidence>
<keyword evidence="6 10" id="KW-0879">Wnt signaling pathway</keyword>
<comment type="similarity">
    <text evidence="2 10">Belongs to the Wnt family.</text>
</comment>
<reference evidence="12" key="2">
    <citation type="submission" date="2025-08" db="UniProtKB">
        <authorList>
            <consortium name="Ensembl"/>
        </authorList>
    </citation>
    <scope>IDENTIFICATION</scope>
</reference>
<dbReference type="GO" id="GO:0030182">
    <property type="term" value="P:neuron differentiation"/>
    <property type="evidence" value="ECO:0007669"/>
    <property type="project" value="TreeGrafter"/>
</dbReference>
<accession>A0A8C3B6J9</accession>
<dbReference type="PROSITE" id="PS00246">
    <property type="entry name" value="WNT1"/>
    <property type="match status" value="1"/>
</dbReference>
<dbReference type="InterPro" id="IPR005817">
    <property type="entry name" value="Wnt"/>
</dbReference>
<keyword evidence="13" id="KW-1185">Reference proteome</keyword>
<reference evidence="12" key="3">
    <citation type="submission" date="2025-09" db="UniProtKB">
        <authorList>
            <consortium name="Ensembl"/>
        </authorList>
    </citation>
    <scope>IDENTIFICATION</scope>
</reference>
<keyword evidence="9" id="KW-0449">Lipoprotein</keyword>
<dbReference type="Proteomes" id="UP000694556">
    <property type="component" value="Chromosome 1"/>
</dbReference>